<dbReference type="EMBL" id="CCKQ01007061">
    <property type="protein sequence ID" value="CDW78398.1"/>
    <property type="molecule type" value="Genomic_DNA"/>
</dbReference>
<evidence type="ECO:0000313" key="3">
    <source>
        <dbReference type="Proteomes" id="UP000039865"/>
    </source>
</evidence>
<feature type="compositionally biased region" description="Polar residues" evidence="1">
    <location>
        <begin position="294"/>
        <end position="329"/>
    </location>
</feature>
<dbReference type="Proteomes" id="UP000039865">
    <property type="component" value="Unassembled WGS sequence"/>
</dbReference>
<dbReference type="AlphaFoldDB" id="A0A078AC83"/>
<feature type="region of interest" description="Disordered" evidence="1">
    <location>
        <begin position="289"/>
        <end position="329"/>
    </location>
</feature>
<proteinExistence type="predicted"/>
<evidence type="ECO:0000256" key="1">
    <source>
        <dbReference type="SAM" id="MobiDB-lite"/>
    </source>
</evidence>
<gene>
    <name evidence="2" type="primary">Contig18632.g19798</name>
    <name evidence="2" type="ORF">STYLEM_7375</name>
</gene>
<evidence type="ECO:0000313" key="2">
    <source>
        <dbReference type="EMBL" id="CDW78398.1"/>
    </source>
</evidence>
<reference evidence="2 3" key="1">
    <citation type="submission" date="2014-06" db="EMBL/GenBank/DDBJ databases">
        <authorList>
            <person name="Swart Estienne"/>
        </authorList>
    </citation>
    <scope>NUCLEOTIDE SEQUENCE [LARGE SCALE GENOMIC DNA]</scope>
    <source>
        <strain evidence="2 3">130c</strain>
    </source>
</reference>
<feature type="region of interest" description="Disordered" evidence="1">
    <location>
        <begin position="27"/>
        <end position="46"/>
    </location>
</feature>
<keyword evidence="3" id="KW-1185">Reference proteome</keyword>
<name>A0A078AC83_STYLE</name>
<protein>
    <submittedName>
        <fullName evidence="2">Uncharacterized protein</fullName>
    </submittedName>
</protein>
<feature type="compositionally biased region" description="Basic and acidic residues" evidence="1">
    <location>
        <begin position="27"/>
        <end position="38"/>
    </location>
</feature>
<dbReference type="InParanoid" id="A0A078AC83"/>
<sequence length="421" mass="49870">MDKQPQKLKNRNVQFQLNQSQIFSHEDFDSQKQNHKQENNNSLPHINQNRRASMLAQSIPLEMQNPIKASPTEQSAQPGLMRKATRKEMWFDRKNQILNQDSYQQNQKYLENQEFLKGLKSRNCKANIKKYRNELDQINYYMNPYNVTMSLSNIQTKVHQFVKEQKNLQTKSNEPQMQYQKLREYLRLNKQRLYLIPKHQIFEPDGDSNGLDFQTFKQIRYQDKDVKKIIIQHEEESQKLFDSIKSHTLKQSPMRMHNVEPLILEQNEEKQITEEIHKKFRQLSLKRSRDKFNNSHQPNQSPGNNRYPSHIGSLNVSPSRLSPNRSISFQPSVRNINQINEKDKLQKSLLVSNLNSLTDIFHDCNKVRNDGKKLIKNFEDNHEEFMSHLTNCKDTIKEFQVMGHLMNKSIQIASSESEDDS</sequence>
<organism evidence="2 3">
    <name type="scientific">Stylonychia lemnae</name>
    <name type="common">Ciliate</name>
    <dbReference type="NCBI Taxonomy" id="5949"/>
    <lineage>
        <taxon>Eukaryota</taxon>
        <taxon>Sar</taxon>
        <taxon>Alveolata</taxon>
        <taxon>Ciliophora</taxon>
        <taxon>Intramacronucleata</taxon>
        <taxon>Spirotrichea</taxon>
        <taxon>Stichotrichia</taxon>
        <taxon>Sporadotrichida</taxon>
        <taxon>Oxytrichidae</taxon>
        <taxon>Stylonychinae</taxon>
        <taxon>Stylonychia</taxon>
    </lineage>
</organism>
<accession>A0A078AC83</accession>